<dbReference type="Gene3D" id="3.40.50.1820">
    <property type="entry name" value="alpha/beta hydrolase"/>
    <property type="match status" value="1"/>
</dbReference>
<dbReference type="OrthoDB" id="3200163at2759"/>
<dbReference type="InterPro" id="IPR002018">
    <property type="entry name" value="CarbesteraseB"/>
</dbReference>
<evidence type="ECO:0000259" key="6">
    <source>
        <dbReference type="Pfam" id="PF00135"/>
    </source>
</evidence>
<dbReference type="GO" id="GO:0052689">
    <property type="term" value="F:carboxylic ester hydrolase activity"/>
    <property type="evidence" value="ECO:0007669"/>
    <property type="project" value="UniProtKB-KW"/>
</dbReference>
<reference evidence="7 8" key="1">
    <citation type="submission" date="2015-12" db="EMBL/GenBank/DDBJ databases">
        <title>The genome of Folsomia candida.</title>
        <authorList>
            <person name="Faddeeva A."/>
            <person name="Derks M.F."/>
            <person name="Anvar Y."/>
            <person name="Smit S."/>
            <person name="Van Straalen N."/>
            <person name="Roelofs D."/>
        </authorList>
    </citation>
    <scope>NUCLEOTIDE SEQUENCE [LARGE SCALE GENOMIC DNA]</scope>
    <source>
        <strain evidence="7 8">VU population</strain>
        <tissue evidence="7">Whole body</tissue>
    </source>
</reference>
<keyword evidence="2" id="KW-0719">Serine esterase</keyword>
<evidence type="ECO:0000256" key="5">
    <source>
        <dbReference type="RuleBase" id="RU361235"/>
    </source>
</evidence>
<protein>
    <recommendedName>
        <fullName evidence="5">Carboxylic ester hydrolase</fullName>
        <ecNumber evidence="5">3.1.1.-</ecNumber>
    </recommendedName>
</protein>
<feature type="signal peptide" evidence="5">
    <location>
        <begin position="1"/>
        <end position="18"/>
    </location>
</feature>
<feature type="chain" id="PRO_5011814464" description="Carboxylic ester hydrolase" evidence="5">
    <location>
        <begin position="19"/>
        <end position="584"/>
    </location>
</feature>
<keyword evidence="4" id="KW-0325">Glycoprotein</keyword>
<gene>
    <name evidence="7" type="ORF">Fcan01_13966</name>
</gene>
<feature type="domain" description="Carboxylesterase type B" evidence="6">
    <location>
        <begin position="49"/>
        <end position="569"/>
    </location>
</feature>
<organism evidence="7 8">
    <name type="scientific">Folsomia candida</name>
    <name type="common">Springtail</name>
    <dbReference type="NCBI Taxonomy" id="158441"/>
    <lineage>
        <taxon>Eukaryota</taxon>
        <taxon>Metazoa</taxon>
        <taxon>Ecdysozoa</taxon>
        <taxon>Arthropoda</taxon>
        <taxon>Hexapoda</taxon>
        <taxon>Collembola</taxon>
        <taxon>Entomobryomorpha</taxon>
        <taxon>Isotomoidea</taxon>
        <taxon>Isotomidae</taxon>
        <taxon>Proisotominae</taxon>
        <taxon>Folsomia</taxon>
    </lineage>
</organism>
<dbReference type="Proteomes" id="UP000198287">
    <property type="component" value="Unassembled WGS sequence"/>
</dbReference>
<sequence>MKLFEIFLICVSVYFAAAENDKILPDDALIQEWLADQRDHVGAKAERVFVNITHGELEGTTYVALGGDTIYAYLAIPYAKPPVGNLRFKPPQPWTDSWGTSTRPAYLHPDACPQWLTNTTTASEDCLFLSVYTKRRSNETNDPLPVMYWIHGGGFLLGQTSYYTASKMLENDVIVVTVQYRMGPLGFLTTLDDEIAGNMGMKDMVMGLHWVQENIAAFGGDPGRVTVFGESAGGAAVTFLLVSPLARGLFHGAAAMSGSAIAEWSMDREPLKMTERLALELGCPIDNSGELLLCLQAMNWMNISRAHFELMLNTQATELRANLAGTSPTIEHDHAGAFISQEPLELLENGLVENVPVMMGANQHEGSFLLGVAYALRLGWNNTLDDPVYVHQKLVGDLLATWGVYEKTNGASMSQALLAGWVPQDNLRNNFTTMQYELIDMFSALFMKAPILRTAEILSRKVPEVYFYSFEYASRSSLWNFLALVPIIVPELAPLIPPFDGGVTHGDDLLYMFSFPQVPTPADRAMTKTYCKYFADFAITGKPSPNWEKFSMEDPNYMQIKSNPVLKKHYPMAWKQGLTFPESE</sequence>
<dbReference type="PANTHER" id="PTHR43142">
    <property type="entry name" value="CARBOXYLIC ESTER HYDROLASE"/>
    <property type="match status" value="1"/>
</dbReference>
<dbReference type="EC" id="3.1.1.-" evidence="5"/>
<evidence type="ECO:0000256" key="4">
    <source>
        <dbReference type="ARBA" id="ARBA00023180"/>
    </source>
</evidence>
<keyword evidence="3 5" id="KW-0378">Hydrolase</keyword>
<dbReference type="OMA" id="MGANQHE"/>
<evidence type="ECO:0000256" key="2">
    <source>
        <dbReference type="ARBA" id="ARBA00022487"/>
    </source>
</evidence>
<dbReference type="InterPro" id="IPR019826">
    <property type="entry name" value="Carboxylesterase_B_AS"/>
</dbReference>
<dbReference type="InterPro" id="IPR029058">
    <property type="entry name" value="AB_hydrolase_fold"/>
</dbReference>
<dbReference type="PROSITE" id="PS00122">
    <property type="entry name" value="CARBOXYLESTERASE_B_1"/>
    <property type="match status" value="1"/>
</dbReference>
<evidence type="ECO:0000256" key="1">
    <source>
        <dbReference type="ARBA" id="ARBA00005964"/>
    </source>
</evidence>
<dbReference type="Pfam" id="PF00135">
    <property type="entry name" value="COesterase"/>
    <property type="match status" value="1"/>
</dbReference>
<dbReference type="EMBL" id="LNIX01000008">
    <property type="protein sequence ID" value="OXA50741.1"/>
    <property type="molecule type" value="Genomic_DNA"/>
</dbReference>
<evidence type="ECO:0000313" key="8">
    <source>
        <dbReference type="Proteomes" id="UP000198287"/>
    </source>
</evidence>
<name>A0A226E1D4_FOLCA</name>
<keyword evidence="8" id="KW-1185">Reference proteome</keyword>
<proteinExistence type="inferred from homology"/>
<evidence type="ECO:0000313" key="7">
    <source>
        <dbReference type="EMBL" id="OXA50741.1"/>
    </source>
</evidence>
<dbReference type="PANTHER" id="PTHR43142:SF1">
    <property type="entry name" value="CARBOXYLIC ESTER HYDROLASE"/>
    <property type="match status" value="1"/>
</dbReference>
<comment type="similarity">
    <text evidence="1 5">Belongs to the type-B carboxylesterase/lipase family.</text>
</comment>
<comment type="caution">
    <text evidence="7">The sequence shown here is derived from an EMBL/GenBank/DDBJ whole genome shotgun (WGS) entry which is preliminary data.</text>
</comment>
<keyword evidence="5" id="KW-0732">Signal</keyword>
<accession>A0A226E1D4</accession>
<evidence type="ECO:0000256" key="3">
    <source>
        <dbReference type="ARBA" id="ARBA00022801"/>
    </source>
</evidence>
<dbReference type="AlphaFoldDB" id="A0A226E1D4"/>
<dbReference type="SUPFAM" id="SSF53474">
    <property type="entry name" value="alpha/beta-Hydrolases"/>
    <property type="match status" value="1"/>
</dbReference>